<dbReference type="PROSITE" id="PS51257">
    <property type="entry name" value="PROKAR_LIPOPROTEIN"/>
    <property type="match status" value="1"/>
</dbReference>
<dbReference type="SUPFAM" id="SSF50814">
    <property type="entry name" value="Lipocalins"/>
    <property type="match status" value="1"/>
</dbReference>
<dbReference type="Proteomes" id="UP000064137">
    <property type="component" value="Chromosome"/>
</dbReference>
<dbReference type="InterPro" id="IPR022271">
    <property type="entry name" value="Lipocalin_ApoD"/>
</dbReference>
<feature type="domain" description="Lipocalin/cytosolic fatty-acid binding" evidence="4">
    <location>
        <begin position="35"/>
        <end position="181"/>
    </location>
</feature>
<evidence type="ECO:0000256" key="3">
    <source>
        <dbReference type="PIRSR" id="PIRSR036893-52"/>
    </source>
</evidence>
<protein>
    <recommendedName>
        <fullName evidence="2">Outer membrane lipoprotein Blc</fullName>
    </recommendedName>
</protein>
<dbReference type="GO" id="GO:0008289">
    <property type="term" value="F:lipid binding"/>
    <property type="evidence" value="ECO:0007669"/>
    <property type="project" value="UniProtKB-UniRule"/>
</dbReference>
<dbReference type="CDD" id="cd19438">
    <property type="entry name" value="lipocalin_Blc-like"/>
    <property type="match status" value="1"/>
</dbReference>
<keyword evidence="2 3" id="KW-0449">Lipoprotein</keyword>
<dbReference type="PROSITE" id="PS00213">
    <property type="entry name" value="LIPOCALIN"/>
    <property type="match status" value="1"/>
</dbReference>
<proteinExistence type="inferred from homology"/>
<feature type="signal peptide" evidence="2">
    <location>
        <begin position="1"/>
        <end position="18"/>
    </location>
</feature>
<dbReference type="RefSeq" id="WP_059313483.1">
    <property type="nucleotide sequence ID" value="NZ_CP013987.1"/>
</dbReference>
<keyword evidence="2" id="KW-0472">Membrane</keyword>
<comment type="subcellular location">
    <subcellularLocation>
        <location evidence="2">Cell outer membrane</location>
    </subcellularLocation>
</comment>
<dbReference type="OrthoDB" id="9793905at2"/>
<dbReference type="Gene3D" id="2.40.128.20">
    <property type="match status" value="1"/>
</dbReference>
<dbReference type="Pfam" id="PF08212">
    <property type="entry name" value="Lipocalin_2"/>
    <property type="match status" value="1"/>
</dbReference>
<keyword evidence="3" id="KW-0564">Palmitate</keyword>
<evidence type="ECO:0000313" key="6">
    <source>
        <dbReference type="Proteomes" id="UP000064137"/>
    </source>
</evidence>
<evidence type="ECO:0000256" key="1">
    <source>
        <dbReference type="ARBA" id="ARBA00006889"/>
    </source>
</evidence>
<evidence type="ECO:0000256" key="2">
    <source>
        <dbReference type="PIRNR" id="PIRNR036893"/>
    </source>
</evidence>
<dbReference type="InterPro" id="IPR012674">
    <property type="entry name" value="Calycin"/>
</dbReference>
<keyword evidence="2" id="KW-0732">Signal</keyword>
<dbReference type="InterPro" id="IPR047202">
    <property type="entry name" value="Lipocalin_Blc-like_dom"/>
</dbReference>
<organism evidence="5 6">
    <name type="scientific">Pseudomonas oryzihabitans</name>
    <dbReference type="NCBI Taxonomy" id="47885"/>
    <lineage>
        <taxon>Bacteria</taxon>
        <taxon>Pseudomonadati</taxon>
        <taxon>Pseudomonadota</taxon>
        <taxon>Gammaproteobacteria</taxon>
        <taxon>Pseudomonadales</taxon>
        <taxon>Pseudomonadaceae</taxon>
        <taxon>Pseudomonas</taxon>
    </lineage>
</organism>
<comment type="similarity">
    <text evidence="1 2">Belongs to the calycin superfamily. Lipocalin family.</text>
</comment>
<comment type="subunit">
    <text evidence="2">Homodimer.</text>
</comment>
<dbReference type="PRINTS" id="PR01171">
    <property type="entry name" value="BCTLIPOCALIN"/>
</dbReference>
<keyword evidence="2" id="KW-0998">Cell outer membrane</keyword>
<feature type="chain" id="PRO_5013433911" description="Outer membrane lipoprotein Blc" evidence="2">
    <location>
        <begin position="19"/>
        <end position="187"/>
    </location>
</feature>
<reference evidence="5 6" key="1">
    <citation type="submission" date="2016-01" db="EMBL/GenBank/DDBJ databases">
        <title>Annotation of Pseudomonas oryzihabitans USDA-ARS-USMARC-56511.</title>
        <authorList>
            <person name="Harhay G.P."/>
            <person name="Harhay D.M."/>
            <person name="Smith T.P.L."/>
            <person name="Bono J.L."/>
            <person name="Heaton M.P."/>
            <person name="Clawson M.L."/>
            <person name="Chitko-Mckown C.G."/>
            <person name="Capik S.F."/>
            <person name="DeDonder K.D."/>
            <person name="Apley M.D."/>
            <person name="Lubbers B.V."/>
            <person name="White B.J."/>
            <person name="Larson R.L."/>
        </authorList>
    </citation>
    <scope>NUCLEOTIDE SEQUENCE [LARGE SCALE GENOMIC DNA]</scope>
    <source>
        <strain evidence="5 6">USDA-ARS-USMARC-56511</strain>
    </source>
</reference>
<evidence type="ECO:0000259" key="4">
    <source>
        <dbReference type="Pfam" id="PF08212"/>
    </source>
</evidence>
<gene>
    <name evidence="5" type="ORF">APT59_02985</name>
</gene>
<comment type="function">
    <text evidence="2">Involved in the storage or transport of lipids necessary for membrane maintenance under stressful conditions. Displays a binding preference for lysophospholipids.</text>
</comment>
<dbReference type="GO" id="GO:0009279">
    <property type="term" value="C:cell outer membrane"/>
    <property type="evidence" value="ECO:0007669"/>
    <property type="project" value="UniProtKB-SubCell"/>
</dbReference>
<feature type="lipid moiety-binding region" description="S-diacylglycerol cysteine" evidence="3">
    <location>
        <position position="20"/>
    </location>
</feature>
<dbReference type="PIRSF" id="PIRSF036893">
    <property type="entry name" value="Lipocalin_ApoD"/>
    <property type="match status" value="1"/>
</dbReference>
<dbReference type="InterPro" id="IPR022272">
    <property type="entry name" value="Lipocalin_CS"/>
</dbReference>
<feature type="lipid moiety-binding region" description="N-palmitoyl cysteine" evidence="3">
    <location>
        <position position="20"/>
    </location>
</feature>
<dbReference type="PANTHER" id="PTHR10612">
    <property type="entry name" value="APOLIPOPROTEIN D"/>
    <property type="match status" value="1"/>
</dbReference>
<dbReference type="EMBL" id="CP013987">
    <property type="protein sequence ID" value="ALZ83208.1"/>
    <property type="molecule type" value="Genomic_DNA"/>
</dbReference>
<dbReference type="AlphaFoldDB" id="A0A0U4VVZ0"/>
<evidence type="ECO:0000313" key="5">
    <source>
        <dbReference type="EMBL" id="ALZ83208.1"/>
    </source>
</evidence>
<dbReference type="KEGG" id="por:APT59_02985"/>
<name>A0A0U4VVZ0_9PSED</name>
<accession>A0A0U4VVZ0</accession>
<keyword evidence="2" id="KW-0446">Lipid-binding</keyword>
<dbReference type="InterPro" id="IPR002446">
    <property type="entry name" value="Lipocalin_bac"/>
</dbReference>
<dbReference type="InterPro" id="IPR000566">
    <property type="entry name" value="Lipocln_cytosolic_FA-bd_dom"/>
</dbReference>
<sequence>MKTSTKLLLLAGAAGLLAACASGPREVPPLTAGNVDLQRYQGHWYELARLPMFFQRKCAQSEANYHVMSDGSVAVFNRCRTLNGKVQEATGTATPIKPGVTDRLEVRFDTWFSGVLPNVAKGPYWILYVDDDYKTALVGSPDRKYLWLLARKPEISAAQSEKLLRIAREKGYNLNRLVWRETDAHMP</sequence>
<dbReference type="PANTHER" id="PTHR10612:SF34">
    <property type="entry name" value="APOLIPOPROTEIN D"/>
    <property type="match status" value="1"/>
</dbReference>
<dbReference type="GO" id="GO:0006950">
    <property type="term" value="P:response to stress"/>
    <property type="evidence" value="ECO:0007669"/>
    <property type="project" value="UniProtKB-ARBA"/>
</dbReference>